<dbReference type="Pfam" id="PF00106">
    <property type="entry name" value="adh_short"/>
    <property type="match status" value="1"/>
</dbReference>
<dbReference type="PANTHER" id="PTHR42760">
    <property type="entry name" value="SHORT-CHAIN DEHYDROGENASES/REDUCTASES FAMILY MEMBER"/>
    <property type="match status" value="1"/>
</dbReference>
<accession>A0AAJ0CVA9</accession>
<comment type="caution">
    <text evidence="4">The sequence shown here is derived from an EMBL/GenBank/DDBJ whole genome shotgun (WGS) entry which is preliminary data.</text>
</comment>
<evidence type="ECO:0000256" key="2">
    <source>
        <dbReference type="ARBA" id="ARBA00023002"/>
    </source>
</evidence>
<evidence type="ECO:0000313" key="4">
    <source>
        <dbReference type="EMBL" id="KAK2601898.1"/>
    </source>
</evidence>
<dbReference type="Gene3D" id="3.40.50.720">
    <property type="entry name" value="NAD(P)-binding Rossmann-like Domain"/>
    <property type="match status" value="1"/>
</dbReference>
<dbReference type="PRINTS" id="PR00081">
    <property type="entry name" value="GDHRDH"/>
</dbReference>
<dbReference type="SUPFAM" id="SSF51735">
    <property type="entry name" value="NAD(P)-binding Rossmann-fold domains"/>
    <property type="match status" value="1"/>
</dbReference>
<proteinExistence type="inferred from homology"/>
<name>A0AAJ0CVA9_9HYPO</name>
<keyword evidence="5" id="KW-1185">Reference proteome</keyword>
<dbReference type="PRINTS" id="PR00080">
    <property type="entry name" value="SDRFAMILY"/>
</dbReference>
<dbReference type="PANTHER" id="PTHR42760:SF37">
    <property type="entry name" value="CLAVALDEHYDE DEHYDROGENASE"/>
    <property type="match status" value="1"/>
</dbReference>
<evidence type="ECO:0000256" key="1">
    <source>
        <dbReference type="ARBA" id="ARBA00006484"/>
    </source>
</evidence>
<dbReference type="InterPro" id="IPR002347">
    <property type="entry name" value="SDR_fam"/>
</dbReference>
<evidence type="ECO:0000313" key="5">
    <source>
        <dbReference type="Proteomes" id="UP001251528"/>
    </source>
</evidence>
<protein>
    <submittedName>
        <fullName evidence="4">Uncharacterized protein</fullName>
    </submittedName>
</protein>
<keyword evidence="2" id="KW-0560">Oxidoreductase</keyword>
<gene>
    <name evidence="4" type="ORF">QQS21_004585</name>
</gene>
<dbReference type="EMBL" id="JASWJB010000068">
    <property type="protein sequence ID" value="KAK2601898.1"/>
    <property type="molecule type" value="Genomic_DNA"/>
</dbReference>
<organism evidence="4 5">
    <name type="scientific">Conoideocrella luteorostrata</name>
    <dbReference type="NCBI Taxonomy" id="1105319"/>
    <lineage>
        <taxon>Eukaryota</taxon>
        <taxon>Fungi</taxon>
        <taxon>Dikarya</taxon>
        <taxon>Ascomycota</taxon>
        <taxon>Pezizomycotina</taxon>
        <taxon>Sordariomycetes</taxon>
        <taxon>Hypocreomycetidae</taxon>
        <taxon>Hypocreales</taxon>
        <taxon>Clavicipitaceae</taxon>
        <taxon>Conoideocrella</taxon>
    </lineage>
</organism>
<dbReference type="InterPro" id="IPR036291">
    <property type="entry name" value="NAD(P)-bd_dom_sf"/>
</dbReference>
<evidence type="ECO:0000256" key="3">
    <source>
        <dbReference type="RuleBase" id="RU000363"/>
    </source>
</evidence>
<dbReference type="CDD" id="cd05233">
    <property type="entry name" value="SDR_c"/>
    <property type="match status" value="1"/>
</dbReference>
<dbReference type="AlphaFoldDB" id="A0AAJ0CVA9"/>
<comment type="similarity">
    <text evidence="1 3">Belongs to the short-chain dehydrogenases/reductases (SDR) family.</text>
</comment>
<sequence length="243" mass="27052">MSFVKAGASRIALLARRDMAELVKQLQQVATAAGRLKPQVLVLRADQTDQAQVEAAAKQVELAFGSLDILVNNAGYMEEWKPIAESNPTDWWKSWEVNVKGPYLICRSFIPLLLRGSTKTIVQVSSFGALSTGAGGSAYQGTKAAVVRMSNHIRIEYGNQGMLVHNVHPGGVKTDLSLTMPKEFHSILTDTPELCGDFVVWLTKERRHWLQNRFVSAQWDTVALEARKEDIVSQNLLRLHLRT</sequence>
<dbReference type="Proteomes" id="UP001251528">
    <property type="component" value="Unassembled WGS sequence"/>
</dbReference>
<reference evidence="4" key="1">
    <citation type="submission" date="2023-06" db="EMBL/GenBank/DDBJ databases">
        <title>Conoideocrella luteorostrata (Hypocreales: Clavicipitaceae), a potential biocontrol fungus for elongate hemlock scale in United States Christmas tree production areas.</title>
        <authorList>
            <person name="Barrett H."/>
            <person name="Lovett B."/>
            <person name="Macias A.M."/>
            <person name="Stajich J.E."/>
            <person name="Kasson M.T."/>
        </authorList>
    </citation>
    <scope>NUCLEOTIDE SEQUENCE</scope>
    <source>
        <strain evidence="4">ARSEF 14590</strain>
    </source>
</reference>
<dbReference type="GO" id="GO:0016616">
    <property type="term" value="F:oxidoreductase activity, acting on the CH-OH group of donors, NAD or NADP as acceptor"/>
    <property type="evidence" value="ECO:0007669"/>
    <property type="project" value="TreeGrafter"/>
</dbReference>